<evidence type="ECO:0000313" key="3">
    <source>
        <dbReference type="Proteomes" id="UP000006753"/>
    </source>
</evidence>
<feature type="region of interest" description="Disordered" evidence="1">
    <location>
        <begin position="314"/>
        <end position="345"/>
    </location>
</feature>
<feature type="region of interest" description="Disordered" evidence="1">
    <location>
        <begin position="425"/>
        <end position="450"/>
    </location>
</feature>
<dbReference type="OMA" id="NQGFYQV"/>
<dbReference type="InParanoid" id="K1Y3I6"/>
<feature type="compositionally biased region" description="Polar residues" evidence="1">
    <location>
        <begin position="314"/>
        <end position="342"/>
    </location>
</feature>
<dbReference type="AlphaFoldDB" id="K1Y3I6"/>
<dbReference type="EMBL" id="JH921430">
    <property type="protein sequence ID" value="EKD19719.1"/>
    <property type="molecule type" value="Genomic_DNA"/>
</dbReference>
<evidence type="ECO:0000256" key="1">
    <source>
        <dbReference type="SAM" id="MobiDB-lite"/>
    </source>
</evidence>
<feature type="compositionally biased region" description="Polar residues" evidence="1">
    <location>
        <begin position="435"/>
        <end position="450"/>
    </location>
</feature>
<dbReference type="HOGENOM" id="CLU_478947_0_0_1"/>
<accession>K1Y3I6</accession>
<protein>
    <submittedName>
        <fullName evidence="2">Uncharacterized protein</fullName>
    </submittedName>
</protein>
<dbReference type="STRING" id="1072389.K1Y3I6"/>
<name>K1Y3I6_MARBU</name>
<feature type="region of interest" description="Disordered" evidence="1">
    <location>
        <begin position="10"/>
        <end position="95"/>
    </location>
</feature>
<dbReference type="OrthoDB" id="3595619at2759"/>
<dbReference type="KEGG" id="mbe:MBM_01671"/>
<dbReference type="eggNOG" id="ENOG502T24R">
    <property type="taxonomic scope" value="Eukaryota"/>
</dbReference>
<proteinExistence type="predicted"/>
<reference evidence="2 3" key="1">
    <citation type="journal article" date="2012" name="BMC Genomics">
        <title>Sequencing the genome of Marssonina brunnea reveals fungus-poplar co-evolution.</title>
        <authorList>
            <person name="Zhu S."/>
            <person name="Cao Y.-Z."/>
            <person name="Jiang C."/>
            <person name="Tan B.-Y."/>
            <person name="Wang Z."/>
            <person name="Feng S."/>
            <person name="Zhang L."/>
            <person name="Su X.-H."/>
            <person name="Brejova B."/>
            <person name="Vinar T."/>
            <person name="Xu M."/>
            <person name="Wang M.-X."/>
            <person name="Zhang S.-G."/>
            <person name="Huang M.-R."/>
            <person name="Wu R."/>
            <person name="Zhou Y."/>
        </authorList>
    </citation>
    <scope>NUCLEOTIDE SEQUENCE [LARGE SCALE GENOMIC DNA]</scope>
    <source>
        <strain evidence="2 3">MB_m1</strain>
    </source>
</reference>
<keyword evidence="3" id="KW-1185">Reference proteome</keyword>
<dbReference type="Proteomes" id="UP000006753">
    <property type="component" value="Unassembled WGS sequence"/>
</dbReference>
<sequence>MIFACCMPRREKSVSGSGSTDPVYHQPRLISLPIPEPQEGPSTRGREWAARTNFSMKRKPRAFNGPSQHGPPIISHPSDFRLLENPTTRRAPGDERYRPLELSIYMPENQLSPILPLFGNNSGVSMPPRYSKELPLPPAAVTLSRRESSMSFRIPRKPVSGTSSDWTVDFKPRPGSLSAEELLAALENELPKAPPPARLRANTEPPVYERLKSALHERCELERRLKNIEDTIENKKSAYFNSRSTSRASSRPASIYSEFQEPMPAPTLLEPFDPSPMPVLFSQPVSSQPGQRPRTVPSKIVHIPSRLAPFTEASATSTTPYPSLIVTSQPAPRPSSCPTSRPNEPLPPPLPLILQQPQYPIRTKKSFSRVSNWLFPASDGHNRNISLDSITNVPKPVTSREGFYQCINLGPTMHARRNSDSTVSTLESDVDEPSIPTTWSPDSSPRSNYKQRNVAIRTLSVDSDRNEKSIEMTRVRTFGEAEMGADERWRMGAVSGHTPRMSSVGLAF</sequence>
<organism evidence="2 3">
    <name type="scientific">Marssonina brunnea f. sp. multigermtubi (strain MB_m1)</name>
    <name type="common">Marssonina leaf spot fungus</name>
    <dbReference type="NCBI Taxonomy" id="1072389"/>
    <lineage>
        <taxon>Eukaryota</taxon>
        <taxon>Fungi</taxon>
        <taxon>Dikarya</taxon>
        <taxon>Ascomycota</taxon>
        <taxon>Pezizomycotina</taxon>
        <taxon>Leotiomycetes</taxon>
        <taxon>Helotiales</taxon>
        <taxon>Drepanopezizaceae</taxon>
        <taxon>Drepanopeziza</taxon>
    </lineage>
</organism>
<evidence type="ECO:0000313" key="2">
    <source>
        <dbReference type="EMBL" id="EKD19719.1"/>
    </source>
</evidence>
<gene>
    <name evidence="2" type="ORF">MBM_01671</name>
</gene>
<dbReference type="GeneID" id="18757606"/>